<evidence type="ECO:0000313" key="2">
    <source>
        <dbReference type="Proteomes" id="UP001152795"/>
    </source>
</evidence>
<sequence length="153" mass="17796">MASLIVDLHKLTNDYIKRAKNRDVAGKICSEIILRSKEVVKKYLWEGEDACMFYVAPLYPIISRELLRWNIMIKRRMKAITSLARPWKICFSRNMAQEVFDLLKLTILKGNFGNLARSTRCVDSVEVTLATAWILHVINKNNSTVQEEDIFFK</sequence>
<accession>A0A6S7J558</accession>
<protein>
    <submittedName>
        <fullName evidence="1">Uncharacterized protein</fullName>
    </submittedName>
</protein>
<dbReference type="Proteomes" id="UP001152795">
    <property type="component" value="Unassembled WGS sequence"/>
</dbReference>
<gene>
    <name evidence="1" type="ORF">PACLA_8A019161</name>
</gene>
<proteinExistence type="predicted"/>
<reference evidence="1" key="1">
    <citation type="submission" date="2020-04" db="EMBL/GenBank/DDBJ databases">
        <authorList>
            <person name="Alioto T."/>
            <person name="Alioto T."/>
            <person name="Gomez Garrido J."/>
        </authorList>
    </citation>
    <scope>NUCLEOTIDE SEQUENCE</scope>
    <source>
        <strain evidence="1">A484AB</strain>
    </source>
</reference>
<feature type="non-terminal residue" evidence="1">
    <location>
        <position position="153"/>
    </location>
</feature>
<evidence type="ECO:0000313" key="1">
    <source>
        <dbReference type="EMBL" id="CAB4025608.1"/>
    </source>
</evidence>
<keyword evidence="2" id="KW-1185">Reference proteome</keyword>
<comment type="caution">
    <text evidence="1">The sequence shown here is derived from an EMBL/GenBank/DDBJ whole genome shotgun (WGS) entry which is preliminary data.</text>
</comment>
<dbReference type="EMBL" id="CACRXK020013701">
    <property type="protein sequence ID" value="CAB4025608.1"/>
    <property type="molecule type" value="Genomic_DNA"/>
</dbReference>
<name>A0A6S7J558_PARCT</name>
<organism evidence="1 2">
    <name type="scientific">Paramuricea clavata</name>
    <name type="common">Red gorgonian</name>
    <name type="synonym">Violescent sea-whip</name>
    <dbReference type="NCBI Taxonomy" id="317549"/>
    <lineage>
        <taxon>Eukaryota</taxon>
        <taxon>Metazoa</taxon>
        <taxon>Cnidaria</taxon>
        <taxon>Anthozoa</taxon>
        <taxon>Octocorallia</taxon>
        <taxon>Malacalcyonacea</taxon>
        <taxon>Plexauridae</taxon>
        <taxon>Paramuricea</taxon>
    </lineage>
</organism>
<dbReference type="AlphaFoldDB" id="A0A6S7J558"/>